<dbReference type="Pfam" id="PF13622">
    <property type="entry name" value="4HBT_3"/>
    <property type="match status" value="1"/>
</dbReference>
<dbReference type="InterPro" id="IPR003703">
    <property type="entry name" value="Acyl_CoA_thio"/>
</dbReference>
<feature type="domain" description="Acyl-CoA thioesterase-like C-terminal" evidence="4">
    <location>
        <begin position="121"/>
        <end position="269"/>
    </location>
</feature>
<dbReference type="SUPFAM" id="SSF54637">
    <property type="entry name" value="Thioesterase/thiol ester dehydrase-isomerase"/>
    <property type="match status" value="2"/>
</dbReference>
<comment type="caution">
    <text evidence="5">The sequence shown here is derived from an EMBL/GenBank/DDBJ whole genome shotgun (WGS) entry which is preliminary data.</text>
</comment>
<evidence type="ECO:0000313" key="5">
    <source>
        <dbReference type="EMBL" id="ORW24075.1"/>
    </source>
</evidence>
<dbReference type="PANTHER" id="PTHR11066:SF34">
    <property type="entry name" value="ACYL-COENZYME A THIOESTERASE 8"/>
    <property type="match status" value="1"/>
</dbReference>
<dbReference type="Proteomes" id="UP000193781">
    <property type="component" value="Unassembled WGS sequence"/>
</dbReference>
<keyword evidence="6" id="KW-1185">Reference proteome</keyword>
<accession>A0A0F5NIL0</accession>
<dbReference type="InterPro" id="IPR042171">
    <property type="entry name" value="Acyl-CoA_hotdog"/>
</dbReference>
<keyword evidence="2" id="KW-0378">Hydrolase</keyword>
<protein>
    <submittedName>
        <fullName evidence="5">Acyl-CoA thioesterase II</fullName>
    </submittedName>
</protein>
<sequence>MTDLWDDLLSCLHLSPVDDVDQSANGDIRVFEGGNQQLEYHRIFGGQILAQFLRAARLTCPDKAVKSLHTVFAREGQADARVRYEVTLHHAGRSFATLTIIARQDLKVVATAAICMHVPEDGPDRQTIDEVPALLGADHRIDLGLIPWETRSADDLDATTAGPPQFELWMRTPSVDPVLAPALAAYATDLTLIGTALRPLEGFSQRGNGTAFTSAVTSHTLWFHRPFRTDQWLLLRQRSPLMAHGRSFGLGDLITEDGALVASYAQEALLRLPH</sequence>
<evidence type="ECO:0000313" key="6">
    <source>
        <dbReference type="Proteomes" id="UP000193781"/>
    </source>
</evidence>
<feature type="domain" description="Acyl-CoA thioesterase-like N-terminal HotDog" evidence="3">
    <location>
        <begin position="42"/>
        <end position="116"/>
    </location>
</feature>
<dbReference type="InterPro" id="IPR049449">
    <property type="entry name" value="TesB_ACOT8-like_N"/>
</dbReference>
<evidence type="ECO:0000256" key="1">
    <source>
        <dbReference type="ARBA" id="ARBA00006538"/>
    </source>
</evidence>
<reference evidence="5 6" key="1">
    <citation type="submission" date="2016-01" db="EMBL/GenBank/DDBJ databases">
        <title>The new phylogeny of the genus Mycobacterium.</title>
        <authorList>
            <person name="Tarcisio F."/>
            <person name="Conor M."/>
            <person name="Antonella G."/>
            <person name="Elisabetta G."/>
            <person name="Giulia F.S."/>
            <person name="Sara T."/>
            <person name="Anna F."/>
            <person name="Clotilde B."/>
            <person name="Roberto B."/>
            <person name="Veronica D.S."/>
            <person name="Fabio R."/>
            <person name="Monica P."/>
            <person name="Olivier J."/>
            <person name="Enrico T."/>
            <person name="Nicola S."/>
        </authorList>
    </citation>
    <scope>NUCLEOTIDE SEQUENCE [LARGE SCALE GENOMIC DNA]</scope>
    <source>
        <strain evidence="5 6">DSM 44803</strain>
    </source>
</reference>
<comment type="similarity">
    <text evidence="1">Belongs to the C/M/P thioester hydrolase family.</text>
</comment>
<dbReference type="STRING" id="244292.ABW17_02100"/>
<dbReference type="EMBL" id="LQPH01000111">
    <property type="protein sequence ID" value="ORW24075.1"/>
    <property type="molecule type" value="Genomic_DNA"/>
</dbReference>
<dbReference type="InterPro" id="IPR049450">
    <property type="entry name" value="ACOT8-like_C"/>
</dbReference>
<dbReference type="PANTHER" id="PTHR11066">
    <property type="entry name" value="ACYL-COA THIOESTERASE"/>
    <property type="match status" value="1"/>
</dbReference>
<dbReference type="CDD" id="cd03445">
    <property type="entry name" value="Thioesterase_II_repeat2"/>
    <property type="match status" value="1"/>
</dbReference>
<evidence type="ECO:0000256" key="2">
    <source>
        <dbReference type="ARBA" id="ARBA00022801"/>
    </source>
</evidence>
<dbReference type="OrthoDB" id="9781019at2"/>
<dbReference type="GO" id="GO:0047617">
    <property type="term" value="F:fatty acyl-CoA hydrolase activity"/>
    <property type="evidence" value="ECO:0007669"/>
    <property type="project" value="InterPro"/>
</dbReference>
<organism evidence="5 6">
    <name type="scientific">Mycobacterium nebraskense</name>
    <dbReference type="NCBI Taxonomy" id="244292"/>
    <lineage>
        <taxon>Bacteria</taxon>
        <taxon>Bacillati</taxon>
        <taxon>Actinomycetota</taxon>
        <taxon>Actinomycetes</taxon>
        <taxon>Mycobacteriales</taxon>
        <taxon>Mycobacteriaceae</taxon>
        <taxon>Mycobacterium</taxon>
    </lineage>
</organism>
<evidence type="ECO:0000259" key="3">
    <source>
        <dbReference type="Pfam" id="PF13622"/>
    </source>
</evidence>
<dbReference type="Pfam" id="PF20789">
    <property type="entry name" value="4HBT_3C"/>
    <property type="match status" value="1"/>
</dbReference>
<name>A0A0F5NIL0_9MYCO</name>
<gene>
    <name evidence="5" type="ORF">AWC17_03670</name>
</gene>
<evidence type="ECO:0000259" key="4">
    <source>
        <dbReference type="Pfam" id="PF20789"/>
    </source>
</evidence>
<dbReference type="Gene3D" id="2.40.160.210">
    <property type="entry name" value="Acyl-CoA thioesterase, double hotdog domain"/>
    <property type="match status" value="1"/>
</dbReference>
<proteinExistence type="inferred from homology"/>
<dbReference type="GO" id="GO:0009062">
    <property type="term" value="P:fatty acid catabolic process"/>
    <property type="evidence" value="ECO:0007669"/>
    <property type="project" value="TreeGrafter"/>
</dbReference>
<dbReference type="AlphaFoldDB" id="A0A0F5NIL0"/>
<dbReference type="CDD" id="cd03444">
    <property type="entry name" value="Thioesterase_II_repeat1"/>
    <property type="match status" value="1"/>
</dbReference>
<dbReference type="GO" id="GO:0006637">
    <property type="term" value="P:acyl-CoA metabolic process"/>
    <property type="evidence" value="ECO:0007669"/>
    <property type="project" value="InterPro"/>
</dbReference>
<dbReference type="InterPro" id="IPR029069">
    <property type="entry name" value="HotDog_dom_sf"/>
</dbReference>
<dbReference type="RefSeq" id="WP_046181691.1">
    <property type="nucleotide sequence ID" value="NZ_JACKSS010000099.1"/>
</dbReference>